<comment type="caution">
    <text evidence="6">The sequence shown here is derived from an EMBL/GenBank/DDBJ whole genome shotgun (WGS) entry which is preliminary data.</text>
</comment>
<dbReference type="InterPro" id="IPR035965">
    <property type="entry name" value="PAS-like_dom_sf"/>
</dbReference>
<keyword evidence="1" id="KW-1133">Transmembrane helix</keyword>
<reference evidence="6 7" key="1">
    <citation type="journal article" date="2013" name="ISME J.">
        <title>Comparative genomics of pathogenic lineages of Vibrio nigripulchritudo identifies virulence-associated traits.</title>
        <authorList>
            <person name="Goudenege D."/>
            <person name="Labreuche Y."/>
            <person name="Krin E."/>
            <person name="Ansquer D."/>
            <person name="Mangenot S."/>
            <person name="Calteau A."/>
            <person name="Medigue C."/>
            <person name="Mazel D."/>
            <person name="Polz M.F."/>
            <person name="Le Roux F."/>
        </authorList>
    </citation>
    <scope>NUCLEOTIDE SEQUENCE [LARGE SCALE GENOMIC DNA]</scope>
    <source>
        <strain evidence="6 7">SOn1</strain>
    </source>
</reference>
<dbReference type="SUPFAM" id="SSF55073">
    <property type="entry name" value="Nucleotide cyclase"/>
    <property type="match status" value="1"/>
</dbReference>
<accession>A0AAV2VTG3</accession>
<organism evidence="6 7">
    <name type="scientific">Vibrio nigripulchritudo SOn1</name>
    <dbReference type="NCBI Taxonomy" id="1238450"/>
    <lineage>
        <taxon>Bacteria</taxon>
        <taxon>Pseudomonadati</taxon>
        <taxon>Pseudomonadota</taxon>
        <taxon>Gammaproteobacteria</taxon>
        <taxon>Vibrionales</taxon>
        <taxon>Vibrionaceae</taxon>
        <taxon>Vibrio</taxon>
    </lineage>
</organism>
<dbReference type="InterPro" id="IPR000014">
    <property type="entry name" value="PAS"/>
</dbReference>
<feature type="transmembrane region" description="Helical" evidence="1">
    <location>
        <begin position="41"/>
        <end position="62"/>
    </location>
</feature>
<dbReference type="SMART" id="SM00052">
    <property type="entry name" value="EAL"/>
    <property type="match status" value="1"/>
</dbReference>
<dbReference type="AlphaFoldDB" id="A0AAV2VTG3"/>
<dbReference type="EMBL" id="CAOF01000133">
    <property type="protein sequence ID" value="CCO47965.1"/>
    <property type="molecule type" value="Genomic_DNA"/>
</dbReference>
<evidence type="ECO:0000259" key="2">
    <source>
        <dbReference type="PROSITE" id="PS50112"/>
    </source>
</evidence>
<name>A0AAV2VTG3_9VIBR</name>
<evidence type="ECO:0000259" key="4">
    <source>
        <dbReference type="PROSITE" id="PS50883"/>
    </source>
</evidence>
<evidence type="ECO:0000313" key="7">
    <source>
        <dbReference type="Proteomes" id="UP000018211"/>
    </source>
</evidence>
<dbReference type="InterPro" id="IPR052155">
    <property type="entry name" value="Biofilm_reg_signaling"/>
</dbReference>
<dbReference type="SMART" id="SM00267">
    <property type="entry name" value="GGDEF"/>
    <property type="match status" value="1"/>
</dbReference>
<dbReference type="PROSITE" id="PS50113">
    <property type="entry name" value="PAC"/>
    <property type="match status" value="1"/>
</dbReference>
<dbReference type="CDD" id="cd00130">
    <property type="entry name" value="PAS"/>
    <property type="match status" value="1"/>
</dbReference>
<dbReference type="SUPFAM" id="SSF55785">
    <property type="entry name" value="PYP-like sensor domain (PAS domain)"/>
    <property type="match status" value="1"/>
</dbReference>
<dbReference type="Pfam" id="PF08448">
    <property type="entry name" value="PAS_4"/>
    <property type="match status" value="1"/>
</dbReference>
<dbReference type="Pfam" id="PF00563">
    <property type="entry name" value="EAL"/>
    <property type="match status" value="1"/>
</dbReference>
<evidence type="ECO:0000256" key="1">
    <source>
        <dbReference type="SAM" id="Phobius"/>
    </source>
</evidence>
<dbReference type="InterPro" id="IPR001633">
    <property type="entry name" value="EAL_dom"/>
</dbReference>
<keyword evidence="1" id="KW-0472">Membrane</keyword>
<dbReference type="NCBIfam" id="TIGR00254">
    <property type="entry name" value="GGDEF"/>
    <property type="match status" value="1"/>
</dbReference>
<keyword evidence="1" id="KW-0812">Transmembrane</keyword>
<dbReference type="PROSITE" id="PS50112">
    <property type="entry name" value="PAS"/>
    <property type="match status" value="1"/>
</dbReference>
<protein>
    <submittedName>
        <fullName evidence="6">EAL,GGDEF and PAS domains carrying protein</fullName>
    </submittedName>
</protein>
<evidence type="ECO:0000259" key="3">
    <source>
        <dbReference type="PROSITE" id="PS50113"/>
    </source>
</evidence>
<evidence type="ECO:0000259" key="5">
    <source>
        <dbReference type="PROSITE" id="PS50887"/>
    </source>
</evidence>
<dbReference type="InterPro" id="IPR000700">
    <property type="entry name" value="PAS-assoc_C"/>
</dbReference>
<dbReference type="PROSITE" id="PS50883">
    <property type="entry name" value="EAL"/>
    <property type="match status" value="1"/>
</dbReference>
<dbReference type="InterPro" id="IPR035919">
    <property type="entry name" value="EAL_sf"/>
</dbReference>
<dbReference type="CDD" id="cd01948">
    <property type="entry name" value="EAL"/>
    <property type="match status" value="1"/>
</dbReference>
<dbReference type="Gene3D" id="3.30.70.270">
    <property type="match status" value="1"/>
</dbReference>
<feature type="transmembrane region" description="Helical" evidence="1">
    <location>
        <begin position="15"/>
        <end position="35"/>
    </location>
</feature>
<dbReference type="Gene3D" id="3.20.20.450">
    <property type="entry name" value="EAL domain"/>
    <property type="match status" value="1"/>
</dbReference>
<dbReference type="SUPFAM" id="SSF141868">
    <property type="entry name" value="EAL domain-like"/>
    <property type="match status" value="1"/>
</dbReference>
<dbReference type="PROSITE" id="PS50887">
    <property type="entry name" value="GGDEF"/>
    <property type="match status" value="1"/>
</dbReference>
<dbReference type="InterPro" id="IPR000160">
    <property type="entry name" value="GGDEF_dom"/>
</dbReference>
<sequence length="647" mass="73123">MSRSPIARAVQHRKLFWLLSTTLILVICLAVIFTFPEAVVTTSLALFLTLFAFLQLVHFHVITTSKKVAKLEEQLEIAHEENTYQSDEILALKERSDKYQTLLNSIPDLAWIKDTDGRFLAVNAEFQRAFGVNYEALIGKTDFDLSRYEDAVQYREDDEEVMKTLTPIRHEFLATAVDGNRSWIELIKVPVVREGVVVGTAGTARDISERKAAEDKLAFLAHHDMLTHLKNRYSLEQDLDALIAAKAPFIVAFVDLDNFKIVNDSIGHAAGDAALKAAAEKLRLAVDTKGDVYRHSGDEFVVVIQDDTQEASVERWSSYLLKQISMTFKKDNYEFDFSASIGMSVFPLHGETHTELLRNADIAMYQAKIAGKQSAQVFSSRFEGLALNQWNMEKRLRNAIDQNQLFVRYQPMVNSDTGSIVGMEALIRWQDPEKGEIGPGEFIPFAEQSGLISEIGLYVIKMVLNQLAEWLAKGIDCKPVSVNVSGIQFYHHNLLVEVEKLLKETQVPAHLLELELTESILMKDEERLIGTLNKFRELGLNLSVDDFGTGYSNLAYLSRYPIGKLKVDRSFVHQIQMHKDKQIITRTIIELARNLGMDVVAEGVENTLELALVRELGCQSIQGFLFSKPLLLEEIEDLLTSDYKFLP</sequence>
<dbReference type="Proteomes" id="UP000018211">
    <property type="component" value="Unassembled WGS sequence"/>
</dbReference>
<feature type="domain" description="PAS" evidence="2">
    <location>
        <begin position="95"/>
        <end position="165"/>
    </location>
</feature>
<dbReference type="NCBIfam" id="TIGR00229">
    <property type="entry name" value="sensory_box"/>
    <property type="match status" value="1"/>
</dbReference>
<evidence type="ECO:0000313" key="6">
    <source>
        <dbReference type="EMBL" id="CCO47965.1"/>
    </source>
</evidence>
<dbReference type="RefSeq" id="WP_022612606.1">
    <property type="nucleotide sequence ID" value="NZ_LK391965.1"/>
</dbReference>
<feature type="domain" description="GGDEF" evidence="5">
    <location>
        <begin position="247"/>
        <end position="380"/>
    </location>
</feature>
<dbReference type="Pfam" id="PF00990">
    <property type="entry name" value="GGDEF"/>
    <property type="match status" value="1"/>
</dbReference>
<dbReference type="SMART" id="SM00091">
    <property type="entry name" value="PAS"/>
    <property type="match status" value="1"/>
</dbReference>
<dbReference type="InterPro" id="IPR043128">
    <property type="entry name" value="Rev_trsase/Diguanyl_cyclase"/>
</dbReference>
<dbReference type="InterPro" id="IPR029787">
    <property type="entry name" value="Nucleotide_cyclase"/>
</dbReference>
<dbReference type="CDD" id="cd01949">
    <property type="entry name" value="GGDEF"/>
    <property type="match status" value="1"/>
</dbReference>
<dbReference type="InterPro" id="IPR013656">
    <property type="entry name" value="PAS_4"/>
</dbReference>
<dbReference type="Gene3D" id="3.30.450.20">
    <property type="entry name" value="PAS domain"/>
    <property type="match status" value="1"/>
</dbReference>
<feature type="domain" description="PAC" evidence="3">
    <location>
        <begin position="168"/>
        <end position="219"/>
    </location>
</feature>
<gene>
    <name evidence="6" type="ORF">VIBNISOn1_410119</name>
</gene>
<dbReference type="PANTHER" id="PTHR44757:SF2">
    <property type="entry name" value="BIOFILM ARCHITECTURE MAINTENANCE PROTEIN MBAA"/>
    <property type="match status" value="1"/>
</dbReference>
<proteinExistence type="predicted"/>
<feature type="domain" description="EAL" evidence="4">
    <location>
        <begin position="389"/>
        <end position="643"/>
    </location>
</feature>
<dbReference type="PANTHER" id="PTHR44757">
    <property type="entry name" value="DIGUANYLATE CYCLASE DGCP"/>
    <property type="match status" value="1"/>
</dbReference>